<dbReference type="AlphaFoldDB" id="A0A133PP11"/>
<reference evidence="9 10" key="1">
    <citation type="submission" date="2016-01" db="EMBL/GenBank/DDBJ databases">
        <authorList>
            <person name="Oliw E.H."/>
        </authorList>
    </citation>
    <scope>NUCLEOTIDE SEQUENCE [LARGE SCALE GENOMIC DNA]</scope>
    <source>
        <strain evidence="9 10">CMW7756A</strain>
    </source>
</reference>
<gene>
    <name evidence="9" type="ORF">HMPREF3229_00841</name>
</gene>
<sequence length="239" mass="26362">MKERDFEKYTIKEMPADERPQEKLIKFGPDYLSNAELLALIIRTGNSKGDSAIDTATKVLRSLRSANDSNGLNSLKNASLSDLMEVDGIGEAKAAMILAAVQLGIRLAVSSNGSKIRVTSPSIAANYVLSEMSVLEQEHFRIMTLNTKKEINFIREISKGTINMTIVHSREVFRAAISDNAHSIILLHNHPTGDPSPSKEDIKLTKNLLEASKIIGIDILDHIIIGDNKYFSFLEEGLL</sequence>
<keyword evidence="3" id="KW-0479">Metal-binding</keyword>
<evidence type="ECO:0000313" key="9">
    <source>
        <dbReference type="EMBL" id="KXA30378.1"/>
    </source>
</evidence>
<dbReference type="CDD" id="cd08071">
    <property type="entry name" value="MPN_DUF2466"/>
    <property type="match status" value="1"/>
</dbReference>
<proteinExistence type="inferred from homology"/>
<dbReference type="Gene3D" id="3.40.140.10">
    <property type="entry name" value="Cytidine Deaminase, domain 2"/>
    <property type="match status" value="1"/>
</dbReference>
<dbReference type="InterPro" id="IPR037518">
    <property type="entry name" value="MPN"/>
</dbReference>
<dbReference type="EMBL" id="LRQE01000025">
    <property type="protein sequence ID" value="KXA30378.1"/>
    <property type="molecule type" value="Genomic_DNA"/>
</dbReference>
<dbReference type="PANTHER" id="PTHR30471:SF3">
    <property type="entry name" value="UPF0758 PROTEIN YEES-RELATED"/>
    <property type="match status" value="1"/>
</dbReference>
<comment type="similarity">
    <text evidence="1 7">Belongs to the UPF0758 family.</text>
</comment>
<name>A0A133PP11_9FIRM</name>
<evidence type="ECO:0000256" key="2">
    <source>
        <dbReference type="ARBA" id="ARBA00022670"/>
    </source>
</evidence>
<dbReference type="GO" id="GO:0008237">
    <property type="term" value="F:metallopeptidase activity"/>
    <property type="evidence" value="ECO:0007669"/>
    <property type="project" value="UniProtKB-KW"/>
</dbReference>
<evidence type="ECO:0000256" key="3">
    <source>
        <dbReference type="ARBA" id="ARBA00022723"/>
    </source>
</evidence>
<dbReference type="Proteomes" id="UP000070174">
    <property type="component" value="Unassembled WGS sequence"/>
</dbReference>
<dbReference type="InterPro" id="IPR046778">
    <property type="entry name" value="UPF0758_N"/>
</dbReference>
<accession>A0A133PP11</accession>
<dbReference type="Gene3D" id="1.10.150.20">
    <property type="entry name" value="5' to 3' exonuclease, C-terminal subdomain"/>
    <property type="match status" value="1"/>
</dbReference>
<dbReference type="NCBIfam" id="TIGR00608">
    <property type="entry name" value="radc"/>
    <property type="match status" value="1"/>
</dbReference>
<protein>
    <submittedName>
        <fullName evidence="9">DNA repair protein RadC</fullName>
    </submittedName>
</protein>
<dbReference type="InterPro" id="IPR001405">
    <property type="entry name" value="UPF0758"/>
</dbReference>
<evidence type="ECO:0000256" key="4">
    <source>
        <dbReference type="ARBA" id="ARBA00022801"/>
    </source>
</evidence>
<evidence type="ECO:0000256" key="6">
    <source>
        <dbReference type="ARBA" id="ARBA00023049"/>
    </source>
</evidence>
<dbReference type="PANTHER" id="PTHR30471">
    <property type="entry name" value="DNA REPAIR PROTEIN RADC"/>
    <property type="match status" value="1"/>
</dbReference>
<dbReference type="GO" id="GO:0006508">
    <property type="term" value="P:proteolysis"/>
    <property type="evidence" value="ECO:0007669"/>
    <property type="project" value="UniProtKB-KW"/>
</dbReference>
<evidence type="ECO:0000256" key="5">
    <source>
        <dbReference type="ARBA" id="ARBA00022833"/>
    </source>
</evidence>
<dbReference type="InterPro" id="IPR025657">
    <property type="entry name" value="RadC_JAB"/>
</dbReference>
<keyword evidence="6" id="KW-0482">Metalloprotease</keyword>
<evidence type="ECO:0000256" key="1">
    <source>
        <dbReference type="ARBA" id="ARBA00010243"/>
    </source>
</evidence>
<dbReference type="Pfam" id="PF04002">
    <property type="entry name" value="RadC"/>
    <property type="match status" value="1"/>
</dbReference>
<dbReference type="SUPFAM" id="SSF47781">
    <property type="entry name" value="RuvA domain 2-like"/>
    <property type="match status" value="1"/>
</dbReference>
<keyword evidence="4" id="KW-0378">Hydrolase</keyword>
<evidence type="ECO:0000256" key="7">
    <source>
        <dbReference type="RuleBase" id="RU003797"/>
    </source>
</evidence>
<dbReference type="PROSITE" id="PS50249">
    <property type="entry name" value="MPN"/>
    <property type="match status" value="1"/>
</dbReference>
<dbReference type="InterPro" id="IPR010994">
    <property type="entry name" value="RuvA_2-like"/>
</dbReference>
<evidence type="ECO:0000313" key="10">
    <source>
        <dbReference type="Proteomes" id="UP000070174"/>
    </source>
</evidence>
<dbReference type="PATRIC" id="fig|54005.3.peg.827"/>
<dbReference type="Pfam" id="PF20582">
    <property type="entry name" value="UPF0758_N"/>
    <property type="match status" value="1"/>
</dbReference>
<keyword evidence="2" id="KW-0645">Protease</keyword>
<comment type="caution">
    <text evidence="9">The sequence shown here is derived from an EMBL/GenBank/DDBJ whole genome shotgun (WGS) entry which is preliminary data.</text>
</comment>
<dbReference type="GO" id="GO:0046872">
    <property type="term" value="F:metal ion binding"/>
    <property type="evidence" value="ECO:0007669"/>
    <property type="project" value="UniProtKB-KW"/>
</dbReference>
<organism evidence="9">
    <name type="scientific">Peptoniphilus harei</name>
    <dbReference type="NCBI Taxonomy" id="54005"/>
    <lineage>
        <taxon>Bacteria</taxon>
        <taxon>Bacillati</taxon>
        <taxon>Bacillota</taxon>
        <taxon>Tissierellia</taxon>
        <taxon>Tissierellales</taxon>
        <taxon>Peptoniphilaceae</taxon>
        <taxon>Peptoniphilus</taxon>
    </lineage>
</organism>
<keyword evidence="5" id="KW-0862">Zinc</keyword>
<dbReference type="RefSeq" id="WP_005955827.1">
    <property type="nucleotide sequence ID" value="NZ_CABJAL010000002.1"/>
</dbReference>
<dbReference type="NCBIfam" id="NF000642">
    <property type="entry name" value="PRK00024.1"/>
    <property type="match status" value="1"/>
</dbReference>
<feature type="domain" description="MPN" evidence="8">
    <location>
        <begin position="117"/>
        <end position="239"/>
    </location>
</feature>
<evidence type="ECO:0000259" key="8">
    <source>
        <dbReference type="PROSITE" id="PS50249"/>
    </source>
</evidence>